<evidence type="ECO:0000313" key="3">
    <source>
        <dbReference type="Proteomes" id="UP000248918"/>
    </source>
</evidence>
<keyword evidence="1" id="KW-0732">Signal</keyword>
<evidence type="ECO:0000256" key="1">
    <source>
        <dbReference type="SAM" id="SignalP"/>
    </source>
</evidence>
<dbReference type="AlphaFoldDB" id="A0A329CXQ1"/>
<feature type="signal peptide" evidence="1">
    <location>
        <begin position="1"/>
        <end position="18"/>
    </location>
</feature>
<reference evidence="2 3" key="1">
    <citation type="submission" date="2018-06" db="EMBL/GenBank/DDBJ databases">
        <title>Genomic Encyclopedia of Type Strains, Phase III (KMG-III): the genomes of soil and plant-associated and newly described type strains.</title>
        <authorList>
            <person name="Whitman W."/>
        </authorList>
    </citation>
    <scope>NUCLEOTIDE SEQUENCE [LARGE SCALE GENOMIC DNA]</scope>
    <source>
        <strain evidence="2 3">LMG 23644</strain>
    </source>
</reference>
<dbReference type="RefSeq" id="WP_111931356.1">
    <property type="nucleotide sequence ID" value="NZ_CADFFP010000006.1"/>
</dbReference>
<accession>A0A329CXQ1</accession>
<protein>
    <submittedName>
        <fullName evidence="2">Uncharacterized protein</fullName>
    </submittedName>
</protein>
<dbReference type="OrthoDB" id="7202514at2"/>
<proteinExistence type="predicted"/>
<organism evidence="2 3">
    <name type="scientific">Paraburkholderia bryophila</name>
    <dbReference type="NCBI Taxonomy" id="420952"/>
    <lineage>
        <taxon>Bacteria</taxon>
        <taxon>Pseudomonadati</taxon>
        <taxon>Pseudomonadota</taxon>
        <taxon>Betaproteobacteria</taxon>
        <taxon>Burkholderiales</taxon>
        <taxon>Burkholderiaceae</taxon>
        <taxon>Paraburkholderia</taxon>
    </lineage>
</organism>
<dbReference type="EMBL" id="QLTK01000005">
    <property type="protein sequence ID" value="RAS35505.1"/>
    <property type="molecule type" value="Genomic_DNA"/>
</dbReference>
<evidence type="ECO:0000313" key="2">
    <source>
        <dbReference type="EMBL" id="RAS35505.1"/>
    </source>
</evidence>
<sequence length="252" mass="27233">MKKLVALAALCVPIFAHADADTDAKATFQANLSNWMKTLHPGRQLDSEHAACKVWPADPSLTLAVQPMPQAGATEDEAVYDVEVLVADTRSGAIVAHFYEPSAITSDAIRFSSLDLDTARYQLTPQLRAFGVRVTYEGSSRVNPYEAQALSLYVQDGHTLRRVLDDMLVANDSGEWDGNCAGTFSSVARSLAVGPANASGYATLRVGETSKERVSRQTSSDCVSKEGVQKRATTTLNYNGTAYNVPKALHYE</sequence>
<gene>
    <name evidence="2" type="ORF">BX591_105224</name>
</gene>
<feature type="chain" id="PRO_5016241822" evidence="1">
    <location>
        <begin position="19"/>
        <end position="252"/>
    </location>
</feature>
<dbReference type="Proteomes" id="UP000248918">
    <property type="component" value="Unassembled WGS sequence"/>
</dbReference>
<comment type="caution">
    <text evidence="2">The sequence shown here is derived from an EMBL/GenBank/DDBJ whole genome shotgun (WGS) entry which is preliminary data.</text>
</comment>
<name>A0A329CXQ1_9BURK</name>